<evidence type="ECO:0000256" key="4">
    <source>
        <dbReference type="ARBA" id="ARBA00022833"/>
    </source>
</evidence>
<evidence type="ECO:0000256" key="8">
    <source>
        <dbReference type="PROSITE-ProRule" id="PRU00027"/>
    </source>
</evidence>
<evidence type="ECO:0000313" key="11">
    <source>
        <dbReference type="EMBL" id="GBP58782.1"/>
    </source>
</evidence>
<evidence type="ECO:0000256" key="3">
    <source>
        <dbReference type="ARBA" id="ARBA00022771"/>
    </source>
</evidence>
<evidence type="ECO:0000256" key="1">
    <source>
        <dbReference type="ARBA" id="ARBA00004123"/>
    </source>
</evidence>
<dbReference type="PANTHER" id="PTHR46481:SF10">
    <property type="entry name" value="ZINC FINGER BED DOMAIN-CONTAINING PROTEIN 39"/>
    <property type="match status" value="1"/>
</dbReference>
<dbReference type="GO" id="GO:0005634">
    <property type="term" value="C:nucleus"/>
    <property type="evidence" value="ECO:0007669"/>
    <property type="project" value="UniProtKB-SubCell"/>
</dbReference>
<dbReference type="Pfam" id="PF02892">
    <property type="entry name" value="zf-BED"/>
    <property type="match status" value="1"/>
</dbReference>
<keyword evidence="7" id="KW-0539">Nucleus</keyword>
<dbReference type="EMBL" id="BGZK01000744">
    <property type="protein sequence ID" value="GBP58782.1"/>
    <property type="molecule type" value="Genomic_DNA"/>
</dbReference>
<sequence length="1094" mass="121174">MRPHCSRASPGSRRVAPSALECACERVLGLTFDVDGLSEFLRSGSSLTTNIRIKNAPLSPAVGFRVRVYCKRMSRGGRKGAAAGARVLVQYLERSTKLQFNHHRSNGGDRVIGSCVADGVGQGPPLSGKRERNTGALDPGAAGAGLVNVCRAADVASNSASAEGAIRFKPLCLKEKDCGWTRDRLRSLVPRKSALITFPFTRPRDVIDHRSAALRLCDISFVNIWTASYRGGEAASLETRPGMRSPPAAAVSFLSRYGQLCAPISKRKYRASGTPVNVYVGEISCNLPARTLLANSARPDRLLDIHNSQELVLQVSNAANSFLLHARLGSMWTRFAFSTYSRIQETLSENSMLLYSGPERASNPAIPRSRYSGIPHHFLVPRAAGLRVRDPARFAGSRSICGTVKKHAHDHSRVTTANGRLLTASAARLGVSLPIVKYSSFASNSFVWEHFLKSEDGLSAKCKRCKTVIKTTARSTKGLHVHLKAKHQIEDLNKKVPENAVSSSSVSTNLSMLSPELPSPSKRTKITHHFPIQNSENSMEERVARMTAKDGLPLSVFVTSEDLRELFKAKGFLLPRSSTTIRMMVMNYGMTLRMKVVNELSQLKETGHRFSLTFDEWTSSSNRRYLNINAHTYANDRALFWNLGLTRIFGSMPATVCVETLRKKLKKFEIDLDEDIVAITTDGASVMVKTGSLVPAFQQLCYAHGLQLGILDVLYKKNESIRQELIDDDILDNSEAESNDNDGRPNISENSGFTVEVVSFATEGELIPDFKDIINKVRKIVRMFKCSPTKNDVLQKYVKNEFGRKIELDGDCKTRWSSLAVMVEKFNKLKLCIAKTLIDLGLSANIEYRFSQHEFDALVNLENILKPVKLAVEVLCRQDATLITTEATLKFMIKKLEDNNSALASELALCLRRRILQRRTNLNALLMYLQNPCNYCASNDDETFCFPSKNVLRKQIQEFVMRMKFGILNSPETESNDEKGLPQGTNNCEEVSPSDPDLTLQEELELTISSACNVICPSPSRANSLESIIKKEITLYESGGSMGKYLTFTYNSLKGIPPTSVEAERAFSAAGYIASKIRCSLADDTLDMLCFLCL</sequence>
<evidence type="ECO:0000313" key="12">
    <source>
        <dbReference type="Proteomes" id="UP000299102"/>
    </source>
</evidence>
<comment type="caution">
    <text evidence="11">The sequence shown here is derived from an EMBL/GenBank/DDBJ whole genome shotgun (WGS) entry which is preliminary data.</text>
</comment>
<accession>A0A4C1X7C4</accession>
<proteinExistence type="predicted"/>
<dbReference type="SUPFAM" id="SSF57667">
    <property type="entry name" value="beta-beta-alpha zinc fingers"/>
    <property type="match status" value="1"/>
</dbReference>
<organism evidence="11 12">
    <name type="scientific">Eumeta variegata</name>
    <name type="common">Bagworm moth</name>
    <name type="synonym">Eumeta japonica</name>
    <dbReference type="NCBI Taxonomy" id="151549"/>
    <lineage>
        <taxon>Eukaryota</taxon>
        <taxon>Metazoa</taxon>
        <taxon>Ecdysozoa</taxon>
        <taxon>Arthropoda</taxon>
        <taxon>Hexapoda</taxon>
        <taxon>Insecta</taxon>
        <taxon>Pterygota</taxon>
        <taxon>Neoptera</taxon>
        <taxon>Endopterygota</taxon>
        <taxon>Lepidoptera</taxon>
        <taxon>Glossata</taxon>
        <taxon>Ditrysia</taxon>
        <taxon>Tineoidea</taxon>
        <taxon>Psychidae</taxon>
        <taxon>Oiketicinae</taxon>
        <taxon>Eumeta</taxon>
    </lineage>
</organism>
<dbReference type="SUPFAM" id="SSF53098">
    <property type="entry name" value="Ribonuclease H-like"/>
    <property type="match status" value="1"/>
</dbReference>
<evidence type="ECO:0000256" key="7">
    <source>
        <dbReference type="ARBA" id="ARBA00023242"/>
    </source>
</evidence>
<evidence type="ECO:0000256" key="6">
    <source>
        <dbReference type="ARBA" id="ARBA00023163"/>
    </source>
</evidence>
<reference evidence="11 12" key="1">
    <citation type="journal article" date="2019" name="Commun. Biol.">
        <title>The bagworm genome reveals a unique fibroin gene that provides high tensile strength.</title>
        <authorList>
            <person name="Kono N."/>
            <person name="Nakamura H."/>
            <person name="Ohtoshi R."/>
            <person name="Tomita M."/>
            <person name="Numata K."/>
            <person name="Arakawa K."/>
        </authorList>
    </citation>
    <scope>NUCLEOTIDE SEQUENCE [LARGE SCALE GENOMIC DNA]</scope>
</reference>
<evidence type="ECO:0000256" key="9">
    <source>
        <dbReference type="SAM" id="MobiDB-lite"/>
    </source>
</evidence>
<evidence type="ECO:0000256" key="2">
    <source>
        <dbReference type="ARBA" id="ARBA00022723"/>
    </source>
</evidence>
<keyword evidence="12" id="KW-1185">Reference proteome</keyword>
<protein>
    <recommendedName>
        <fullName evidence="10">BED-type domain-containing protein</fullName>
    </recommendedName>
</protein>
<keyword evidence="3 8" id="KW-0863">Zinc-finger</keyword>
<feature type="region of interest" description="Disordered" evidence="9">
    <location>
        <begin position="971"/>
        <end position="994"/>
    </location>
</feature>
<dbReference type="InterPro" id="IPR003656">
    <property type="entry name" value="Znf_BED"/>
</dbReference>
<evidence type="ECO:0000259" key="10">
    <source>
        <dbReference type="PROSITE" id="PS50808"/>
    </source>
</evidence>
<keyword evidence="2" id="KW-0479">Metal-binding</keyword>
<dbReference type="OrthoDB" id="8124016at2759"/>
<dbReference type="InterPro" id="IPR012337">
    <property type="entry name" value="RNaseH-like_sf"/>
</dbReference>
<dbReference type="InterPro" id="IPR036236">
    <property type="entry name" value="Znf_C2H2_sf"/>
</dbReference>
<dbReference type="Proteomes" id="UP000299102">
    <property type="component" value="Unassembled WGS sequence"/>
</dbReference>
<keyword evidence="4" id="KW-0862">Zinc</keyword>
<dbReference type="GO" id="GO:0008270">
    <property type="term" value="F:zinc ion binding"/>
    <property type="evidence" value="ECO:0007669"/>
    <property type="project" value="UniProtKB-KW"/>
</dbReference>
<dbReference type="SMART" id="SM00614">
    <property type="entry name" value="ZnF_BED"/>
    <property type="match status" value="1"/>
</dbReference>
<dbReference type="GO" id="GO:0009791">
    <property type="term" value="P:post-embryonic development"/>
    <property type="evidence" value="ECO:0007669"/>
    <property type="project" value="UniProtKB-ARBA"/>
</dbReference>
<keyword evidence="5" id="KW-0805">Transcription regulation</keyword>
<dbReference type="AlphaFoldDB" id="A0A4C1X7C4"/>
<name>A0A4C1X7C4_EUMVA</name>
<gene>
    <name evidence="11" type="ORF">EVAR_25855_1</name>
</gene>
<keyword evidence="6" id="KW-0804">Transcription</keyword>
<dbReference type="PROSITE" id="PS50808">
    <property type="entry name" value="ZF_BED"/>
    <property type="match status" value="1"/>
</dbReference>
<evidence type="ECO:0000256" key="5">
    <source>
        <dbReference type="ARBA" id="ARBA00023015"/>
    </source>
</evidence>
<comment type="subcellular location">
    <subcellularLocation>
        <location evidence="1">Nucleus</location>
    </subcellularLocation>
</comment>
<dbReference type="GO" id="GO:0003677">
    <property type="term" value="F:DNA binding"/>
    <property type="evidence" value="ECO:0007669"/>
    <property type="project" value="InterPro"/>
</dbReference>
<feature type="domain" description="BED-type" evidence="10">
    <location>
        <begin position="442"/>
        <end position="494"/>
    </location>
</feature>
<dbReference type="PANTHER" id="PTHR46481">
    <property type="entry name" value="ZINC FINGER BED DOMAIN-CONTAINING PROTEIN 4"/>
    <property type="match status" value="1"/>
</dbReference>
<dbReference type="InterPro" id="IPR052035">
    <property type="entry name" value="ZnF_BED_domain_contain"/>
</dbReference>